<dbReference type="RefSeq" id="WP_038559071.1">
    <property type="nucleotide sequence ID" value="NZ_CP008876.1"/>
</dbReference>
<dbReference type="Proteomes" id="UP000027980">
    <property type="component" value="Chromosome"/>
</dbReference>
<dbReference type="GeneID" id="34221745"/>
<feature type="transmembrane region" description="Helical" evidence="1">
    <location>
        <begin position="32"/>
        <end position="53"/>
    </location>
</feature>
<evidence type="ECO:0000256" key="1">
    <source>
        <dbReference type="SAM" id="Phobius"/>
    </source>
</evidence>
<keyword evidence="1" id="KW-0812">Transmembrane</keyword>
<evidence type="ECO:0000313" key="3">
    <source>
        <dbReference type="Proteomes" id="UP000027980"/>
    </source>
</evidence>
<dbReference type="AlphaFoldDB" id="A0A075LNH4"/>
<dbReference type="KEGG" id="tap:GZ22_04470"/>
<dbReference type="EMBL" id="CP008876">
    <property type="protein sequence ID" value="AIF65958.1"/>
    <property type="molecule type" value="Genomic_DNA"/>
</dbReference>
<feature type="transmembrane region" description="Helical" evidence="1">
    <location>
        <begin position="59"/>
        <end position="92"/>
    </location>
</feature>
<feature type="transmembrane region" description="Helical" evidence="1">
    <location>
        <begin position="159"/>
        <end position="178"/>
    </location>
</feature>
<feature type="transmembrane region" description="Helical" evidence="1">
    <location>
        <begin position="129"/>
        <end position="147"/>
    </location>
</feature>
<sequence>MKYAAGFTFLLEGFFLYLLCVPFLIRFEQSLFFGYHFLLVSMLLVFCVINRFIRSQLLIVPLLVTGILIGSVLLEWPIWFTIILATILYWRLTVKETETQLGFTYNYLILYLALLIVILLVFYRTELVAAGLITIVVYFAGYWIFQIQGVTPKRIIETPVVLFLLAATFIGGLAWLLYPAVQTIAGGIFGPVFRYAGNGLEWMLTRLGVGEQYIEPSSPPTVEQENNITKRPELPPEDMAEKVGASASIGSTWIWIAVGGVILILLLIWLYKRQRIRRIDNNDGARRQAGLQLTFAPLADNTEEKHSVPIAPPVQLVRKHVFHLERYADRHKKGRESFETWQEWLSRIGINETSLGVYEKVRYGEVEISEKELQAFEQDIRETKKQMKDQ</sequence>
<accession>A0A075LNH4</accession>
<gene>
    <name evidence="2" type="ORF">GZ22_04470</name>
</gene>
<reference evidence="2 3" key="1">
    <citation type="submission" date="2014-07" db="EMBL/GenBank/DDBJ databases">
        <title>Complete genome sequence of a moderately halophilic bacterium Terribacillus aidingensis MP602, isolated from Cryptomeria fortunei in Tianmu mountain in China.</title>
        <authorList>
            <person name="Wang Y."/>
            <person name="Lu P."/>
            <person name="Zhang L."/>
        </authorList>
    </citation>
    <scope>NUCLEOTIDE SEQUENCE [LARGE SCALE GENOMIC DNA]</scope>
    <source>
        <strain evidence="2 3">MP602</strain>
    </source>
</reference>
<keyword evidence="1" id="KW-0472">Membrane</keyword>
<organism evidence="2 3">
    <name type="scientific">Terribacillus saccharophilus</name>
    <dbReference type="NCBI Taxonomy" id="361277"/>
    <lineage>
        <taxon>Bacteria</taxon>
        <taxon>Bacillati</taxon>
        <taxon>Bacillota</taxon>
        <taxon>Bacilli</taxon>
        <taxon>Bacillales</taxon>
        <taxon>Bacillaceae</taxon>
        <taxon>Terribacillus</taxon>
    </lineage>
</organism>
<feature type="transmembrane region" description="Helical" evidence="1">
    <location>
        <begin position="6"/>
        <end position="25"/>
    </location>
</feature>
<evidence type="ECO:0008006" key="4">
    <source>
        <dbReference type="Google" id="ProtNLM"/>
    </source>
</evidence>
<protein>
    <recommendedName>
        <fullName evidence="4">DUF4129 domain-containing protein</fullName>
    </recommendedName>
</protein>
<proteinExistence type="predicted"/>
<dbReference type="HOGENOM" id="CLU_707744_0_0_9"/>
<feature type="transmembrane region" description="Helical" evidence="1">
    <location>
        <begin position="252"/>
        <end position="271"/>
    </location>
</feature>
<evidence type="ECO:0000313" key="2">
    <source>
        <dbReference type="EMBL" id="AIF65958.1"/>
    </source>
</evidence>
<keyword evidence="1" id="KW-1133">Transmembrane helix</keyword>
<feature type="transmembrane region" description="Helical" evidence="1">
    <location>
        <begin position="104"/>
        <end position="123"/>
    </location>
</feature>
<dbReference type="OrthoDB" id="2987426at2"/>
<name>A0A075LNH4_9BACI</name>